<dbReference type="AlphaFoldDB" id="A0A8H4RRB7"/>
<evidence type="ECO:0000313" key="3">
    <source>
        <dbReference type="Proteomes" id="UP000566819"/>
    </source>
</evidence>
<gene>
    <name evidence="2" type="ORF">G7Y89_g4585</name>
</gene>
<proteinExistence type="predicted"/>
<accession>A0A8H4RRB7</accession>
<feature type="compositionally biased region" description="Polar residues" evidence="1">
    <location>
        <begin position="118"/>
        <end position="133"/>
    </location>
</feature>
<evidence type="ECO:0000256" key="1">
    <source>
        <dbReference type="SAM" id="MobiDB-lite"/>
    </source>
</evidence>
<feature type="region of interest" description="Disordered" evidence="1">
    <location>
        <begin position="78"/>
        <end position="133"/>
    </location>
</feature>
<feature type="compositionally biased region" description="Basic residues" evidence="1">
    <location>
        <begin position="88"/>
        <end position="104"/>
    </location>
</feature>
<organism evidence="2 3">
    <name type="scientific">Cudoniella acicularis</name>
    <dbReference type="NCBI Taxonomy" id="354080"/>
    <lineage>
        <taxon>Eukaryota</taxon>
        <taxon>Fungi</taxon>
        <taxon>Dikarya</taxon>
        <taxon>Ascomycota</taxon>
        <taxon>Pezizomycotina</taxon>
        <taxon>Leotiomycetes</taxon>
        <taxon>Helotiales</taxon>
        <taxon>Tricladiaceae</taxon>
        <taxon>Cudoniella</taxon>
    </lineage>
</organism>
<sequence>MKPCRAGSHGPSGKVKNATTVTTKITSLKTVPILMIAFPHAELGNVEQWTKSKYEDYESANGPPPISSTAVAFGRLSLTQSQPSSSRAGKKSSKKKKRERKKKPSSQETAANMEPVEDQSSTDQSKLLLRQSS</sequence>
<dbReference type="EMBL" id="JAAMPI010000252">
    <property type="protein sequence ID" value="KAF4633534.1"/>
    <property type="molecule type" value="Genomic_DNA"/>
</dbReference>
<keyword evidence="3" id="KW-1185">Reference proteome</keyword>
<name>A0A8H4RRB7_9HELO</name>
<dbReference type="Proteomes" id="UP000566819">
    <property type="component" value="Unassembled WGS sequence"/>
</dbReference>
<evidence type="ECO:0000313" key="2">
    <source>
        <dbReference type="EMBL" id="KAF4633534.1"/>
    </source>
</evidence>
<reference evidence="2 3" key="1">
    <citation type="submission" date="2020-03" db="EMBL/GenBank/DDBJ databases">
        <title>Draft Genome Sequence of Cudoniella acicularis.</title>
        <authorList>
            <person name="Buettner E."/>
            <person name="Kellner H."/>
        </authorList>
    </citation>
    <scope>NUCLEOTIDE SEQUENCE [LARGE SCALE GENOMIC DNA]</scope>
    <source>
        <strain evidence="2 3">DSM 108380</strain>
    </source>
</reference>
<protein>
    <submittedName>
        <fullName evidence="2">Uncharacterized protein</fullName>
    </submittedName>
</protein>
<comment type="caution">
    <text evidence="2">The sequence shown here is derived from an EMBL/GenBank/DDBJ whole genome shotgun (WGS) entry which is preliminary data.</text>
</comment>